<keyword evidence="16" id="KW-0106">Calcium</keyword>
<dbReference type="Gene3D" id="3.40.50.1820">
    <property type="entry name" value="alpha/beta hydrolase"/>
    <property type="match status" value="1"/>
</dbReference>
<dbReference type="FunFam" id="3.40.50.1820:FF:000063">
    <property type="entry name" value="Lipase member H"/>
    <property type="match status" value="1"/>
</dbReference>
<evidence type="ECO:0000256" key="11">
    <source>
        <dbReference type="ARBA" id="ARBA00023157"/>
    </source>
</evidence>
<dbReference type="GO" id="GO:0004620">
    <property type="term" value="F:phospholipase activity"/>
    <property type="evidence" value="ECO:0007669"/>
    <property type="project" value="UniProtKB-ARBA"/>
</dbReference>
<dbReference type="Pfam" id="PF00151">
    <property type="entry name" value="Lipase"/>
    <property type="match status" value="1"/>
</dbReference>
<dbReference type="GeneTree" id="ENSGT00940000156285"/>
<dbReference type="PANTHER" id="PTHR11610:SF12">
    <property type="entry name" value="LIPASE MEMBER H"/>
    <property type="match status" value="1"/>
</dbReference>
<keyword evidence="9" id="KW-0443">Lipid metabolism</keyword>
<dbReference type="PIRSF" id="PIRSF000865">
    <property type="entry name" value="Lipoprotein_lipase_LIPH"/>
    <property type="match status" value="1"/>
</dbReference>
<name>A0A674GVK1_TAEGU</name>
<evidence type="ECO:0000256" key="10">
    <source>
        <dbReference type="ARBA" id="ARBA00023136"/>
    </source>
</evidence>
<keyword evidence="12" id="KW-0325">Glycoprotein</keyword>
<comment type="subcellular location">
    <subcellularLocation>
        <location evidence="1">Cell membrane</location>
        <topology evidence="1">Peripheral membrane protein</topology>
    </subcellularLocation>
    <subcellularLocation>
        <location evidence="2">Secreted</location>
    </subcellularLocation>
</comment>
<keyword evidence="21" id="KW-1185">Reference proteome</keyword>
<dbReference type="GO" id="GO:0005615">
    <property type="term" value="C:extracellular space"/>
    <property type="evidence" value="ECO:0007669"/>
    <property type="project" value="UniProtKB-ARBA"/>
</dbReference>
<comment type="catalytic activity">
    <reaction evidence="13">
        <text>1-hexadecanoyl-2-(9Z-octadecenoyl)-sn-glycero-3-phosphate + H2O = 2-(9Z-octadecenoyl)-sn-glycero-3-phosphate + hexadecanoate + H(+)</text>
        <dbReference type="Rhea" id="RHEA:40943"/>
        <dbReference type="ChEBI" id="CHEBI:7896"/>
        <dbReference type="ChEBI" id="CHEBI:15377"/>
        <dbReference type="ChEBI" id="CHEBI:15378"/>
        <dbReference type="ChEBI" id="CHEBI:64839"/>
        <dbReference type="ChEBI" id="CHEBI:77593"/>
    </reaction>
    <physiologicalReaction direction="left-to-right" evidence="13">
        <dbReference type="Rhea" id="RHEA:40944"/>
    </physiologicalReaction>
</comment>
<dbReference type="InterPro" id="IPR016272">
    <property type="entry name" value="Lipase_LIPH"/>
</dbReference>
<evidence type="ECO:0000256" key="9">
    <source>
        <dbReference type="ARBA" id="ARBA00023098"/>
    </source>
</evidence>
<evidence type="ECO:0000256" key="3">
    <source>
        <dbReference type="ARBA" id="ARBA00010701"/>
    </source>
</evidence>
<keyword evidence="10" id="KW-0472">Membrane</keyword>
<dbReference type="InterPro" id="IPR013818">
    <property type="entry name" value="Lipase"/>
</dbReference>
<feature type="signal peptide" evidence="18">
    <location>
        <begin position="1"/>
        <end position="16"/>
    </location>
</feature>
<evidence type="ECO:0000256" key="1">
    <source>
        <dbReference type="ARBA" id="ARBA00004202"/>
    </source>
</evidence>
<evidence type="ECO:0000256" key="17">
    <source>
        <dbReference type="RuleBase" id="RU004262"/>
    </source>
</evidence>
<feature type="domain" description="Lipase" evidence="19">
    <location>
        <begin position="26"/>
        <end position="290"/>
    </location>
</feature>
<dbReference type="AlphaFoldDB" id="A0A674GVK1"/>
<gene>
    <name evidence="20" type="primary">LIPI</name>
</gene>
<evidence type="ECO:0000256" key="13">
    <source>
        <dbReference type="ARBA" id="ARBA00048637"/>
    </source>
</evidence>
<dbReference type="InterPro" id="IPR033906">
    <property type="entry name" value="Lipase_N"/>
</dbReference>
<evidence type="ECO:0000256" key="8">
    <source>
        <dbReference type="ARBA" id="ARBA00022963"/>
    </source>
</evidence>
<keyword evidence="5" id="KW-0964">Secreted</keyword>
<dbReference type="GO" id="GO:0052689">
    <property type="term" value="F:carboxylic ester hydrolase activity"/>
    <property type="evidence" value="ECO:0007669"/>
    <property type="project" value="InterPro"/>
</dbReference>
<evidence type="ECO:0000259" key="19">
    <source>
        <dbReference type="Pfam" id="PF00151"/>
    </source>
</evidence>
<dbReference type="InterPro" id="IPR000734">
    <property type="entry name" value="TAG_lipase"/>
</dbReference>
<keyword evidence="7" id="KW-0378">Hydrolase</keyword>
<dbReference type="PRINTS" id="PR00821">
    <property type="entry name" value="TAGLIPASE"/>
</dbReference>
<dbReference type="InterPro" id="IPR029058">
    <property type="entry name" value="AB_hydrolase_fold"/>
</dbReference>
<evidence type="ECO:0000256" key="14">
    <source>
        <dbReference type="ARBA" id="ARBA00049600"/>
    </source>
</evidence>
<dbReference type="GO" id="GO:0016042">
    <property type="term" value="P:lipid catabolic process"/>
    <property type="evidence" value="ECO:0007669"/>
    <property type="project" value="UniProtKB-KW"/>
</dbReference>
<evidence type="ECO:0000256" key="16">
    <source>
        <dbReference type="PIRSR" id="PIRSR000865-2"/>
    </source>
</evidence>
<dbReference type="Proteomes" id="UP000007754">
    <property type="component" value="Chromosome 1"/>
</dbReference>
<evidence type="ECO:0000256" key="15">
    <source>
        <dbReference type="PIRSR" id="PIRSR000865-1"/>
    </source>
</evidence>
<dbReference type="GO" id="GO:0046872">
    <property type="term" value="F:metal ion binding"/>
    <property type="evidence" value="ECO:0007669"/>
    <property type="project" value="UniProtKB-KW"/>
</dbReference>
<keyword evidence="4" id="KW-1003">Cell membrane</keyword>
<comment type="similarity">
    <text evidence="3 17">Belongs to the AB hydrolase superfamily. Lipase family.</text>
</comment>
<feature type="binding site" evidence="16">
    <location>
        <position position="200"/>
    </location>
    <ligand>
        <name>Ca(2+)</name>
        <dbReference type="ChEBI" id="CHEBI:29108"/>
    </ligand>
</feature>
<feature type="active site" description="Charge relay system" evidence="15">
    <location>
        <position position="251"/>
    </location>
</feature>
<dbReference type="GO" id="GO:0006654">
    <property type="term" value="P:phosphatidic acid biosynthetic process"/>
    <property type="evidence" value="ECO:0007669"/>
    <property type="project" value="UniProtKB-ARBA"/>
</dbReference>
<dbReference type="PANTHER" id="PTHR11610">
    <property type="entry name" value="LIPASE"/>
    <property type="match status" value="1"/>
</dbReference>
<evidence type="ECO:0000256" key="2">
    <source>
        <dbReference type="ARBA" id="ARBA00004613"/>
    </source>
</evidence>
<dbReference type="SUPFAM" id="SSF53474">
    <property type="entry name" value="alpha/beta-Hydrolases"/>
    <property type="match status" value="1"/>
</dbReference>
<feature type="active site" description="Charge relay system" evidence="15">
    <location>
        <position position="181"/>
    </location>
</feature>
<dbReference type="GO" id="GO:0005886">
    <property type="term" value="C:plasma membrane"/>
    <property type="evidence" value="ECO:0007669"/>
    <property type="project" value="UniProtKB-SubCell"/>
</dbReference>
<reference evidence="20" key="2">
    <citation type="submission" date="2025-08" db="UniProtKB">
        <authorList>
            <consortium name="Ensembl"/>
        </authorList>
    </citation>
    <scope>IDENTIFICATION</scope>
</reference>
<evidence type="ECO:0000256" key="12">
    <source>
        <dbReference type="ARBA" id="ARBA00023180"/>
    </source>
</evidence>
<accession>A0A674GVK1</accession>
<dbReference type="Ensembl" id="ENSTGUT00000033043.1">
    <property type="protein sequence ID" value="ENSTGUP00000026650.1"/>
    <property type="gene ID" value="ENSTGUG00000013541.2"/>
</dbReference>
<evidence type="ECO:0000256" key="18">
    <source>
        <dbReference type="SAM" id="SignalP"/>
    </source>
</evidence>
<reference evidence="20 21" key="1">
    <citation type="journal article" date="2010" name="Nature">
        <title>The genome of a songbird.</title>
        <authorList>
            <person name="Warren W.C."/>
            <person name="Clayton D.F."/>
            <person name="Ellegren H."/>
            <person name="Arnold A.P."/>
            <person name="Hillier L.W."/>
            <person name="Kunstner A."/>
            <person name="Searle S."/>
            <person name="White S."/>
            <person name="Vilella A.J."/>
            <person name="Fairley S."/>
            <person name="Heger A."/>
            <person name="Kong L."/>
            <person name="Ponting C.P."/>
            <person name="Jarvis E.D."/>
            <person name="Mello C.V."/>
            <person name="Minx P."/>
            <person name="Lovell P."/>
            <person name="Velho T.A."/>
            <person name="Ferris M."/>
            <person name="Balakrishnan C.N."/>
            <person name="Sinha S."/>
            <person name="Blatti C."/>
            <person name="London S.E."/>
            <person name="Li Y."/>
            <person name="Lin Y.C."/>
            <person name="George J."/>
            <person name="Sweedler J."/>
            <person name="Southey B."/>
            <person name="Gunaratne P."/>
            <person name="Watson M."/>
            <person name="Nam K."/>
            <person name="Backstrom N."/>
            <person name="Smeds L."/>
            <person name="Nabholz B."/>
            <person name="Itoh Y."/>
            <person name="Whitney O."/>
            <person name="Pfenning A.R."/>
            <person name="Howard J."/>
            <person name="Volker M."/>
            <person name="Skinner B.M."/>
            <person name="Griffin D.K."/>
            <person name="Ye L."/>
            <person name="McLaren W.M."/>
            <person name="Flicek P."/>
            <person name="Quesada V."/>
            <person name="Velasco G."/>
            <person name="Lopez-Otin C."/>
            <person name="Puente X.S."/>
            <person name="Olender T."/>
            <person name="Lancet D."/>
            <person name="Smit A.F."/>
            <person name="Hubley R."/>
            <person name="Konkel M.K."/>
            <person name="Walker J.A."/>
            <person name="Batzer M.A."/>
            <person name="Gu W."/>
            <person name="Pollock D.D."/>
            <person name="Chen L."/>
            <person name="Cheng Z."/>
            <person name="Eichler E.E."/>
            <person name="Stapley J."/>
            <person name="Slate J."/>
            <person name="Ekblom R."/>
            <person name="Birkhead T."/>
            <person name="Burke T."/>
            <person name="Burt D."/>
            <person name="Scharff C."/>
            <person name="Adam I."/>
            <person name="Richard H."/>
            <person name="Sultan M."/>
            <person name="Soldatov A."/>
            <person name="Lehrach H."/>
            <person name="Edwards S.V."/>
            <person name="Yang S.P."/>
            <person name="Li X."/>
            <person name="Graves T."/>
            <person name="Fulton L."/>
            <person name="Nelson J."/>
            <person name="Chinwalla A."/>
            <person name="Hou S."/>
            <person name="Mardis E.R."/>
            <person name="Wilson R.K."/>
        </authorList>
    </citation>
    <scope>NUCLEOTIDE SEQUENCE [LARGE SCALE GENOMIC DNA]</scope>
</reference>
<comment type="function">
    <text evidence="14">Hydrolyzes specifically phosphatidic acid (PA) to produce 2-acyl lysophosphatidic acid (LPA; a potent bioactive lipid mediator) and fatty acid. Does not hydrolyze other phospholipids, like phosphatidylserine (PS), phosphatidylcholine (PC) and phosphatidylethanolamine (PE) or triacylglycerol (TG).</text>
</comment>
<feature type="binding site" evidence="16">
    <location>
        <position position="197"/>
    </location>
    <ligand>
        <name>Ca(2+)</name>
        <dbReference type="ChEBI" id="CHEBI:29108"/>
    </ligand>
</feature>
<evidence type="ECO:0000256" key="7">
    <source>
        <dbReference type="ARBA" id="ARBA00022801"/>
    </source>
</evidence>
<proteinExistence type="inferred from homology"/>
<keyword evidence="8" id="KW-0442">Lipid degradation</keyword>
<keyword evidence="11" id="KW-1015">Disulfide bond</keyword>
<evidence type="ECO:0000256" key="6">
    <source>
        <dbReference type="ARBA" id="ARBA00022729"/>
    </source>
</evidence>
<evidence type="ECO:0000313" key="21">
    <source>
        <dbReference type="Proteomes" id="UP000007754"/>
    </source>
</evidence>
<feature type="chain" id="PRO_5025626473" evidence="18">
    <location>
        <begin position="17"/>
        <end position="422"/>
    </location>
</feature>
<feature type="binding site" evidence="16">
    <location>
        <position position="195"/>
    </location>
    <ligand>
        <name>Ca(2+)</name>
        <dbReference type="ChEBI" id="CHEBI:29108"/>
    </ligand>
</feature>
<keyword evidence="6 18" id="KW-0732">Signal</keyword>
<sequence length="422" mass="47720">MLKLCFFLCLIYWVKSDEEEKCPEFTDLNIANALSGTELHVQLLLYTRENRDCAERLIEYNVTASEYLNPTKKIVFVIHGFRPTGSPPAWLGDMKKLLLSSEDINLIIVDWNRGATTVNYKTAVENCRKVAEILKNYVDQMLVGGASLDSLYMIGVSLGAHVAGFVGQKYNGKLGRITGLDPAGPSFTGEPPERRLDPTDAQFVDVIHSDIDVLGFKKPLGTIDFYPNGGMDQPGCPKTFFSGFQYFKCDHQRSVFLFLSSLKSKCDIITYPCDSYLDYKRGKCVNCDAFQPMSCPVVVYNYLLDITTWNKSIRRGFIKVKIIDNAGNTVESQMNSEASTFQQYKRVKILTGFHQDIEKIGKISLTFSTKTLIGPPKKLRILQMKLKSLNNPKRLQLCRYDFVLMENTEVTFKPIPCSERGT</sequence>
<reference evidence="20" key="3">
    <citation type="submission" date="2025-09" db="UniProtKB">
        <authorList>
            <consortium name="Ensembl"/>
        </authorList>
    </citation>
    <scope>IDENTIFICATION</scope>
</reference>
<organism evidence="20 21">
    <name type="scientific">Taeniopygia guttata</name>
    <name type="common">Zebra finch</name>
    <name type="synonym">Poephila guttata</name>
    <dbReference type="NCBI Taxonomy" id="59729"/>
    <lineage>
        <taxon>Eukaryota</taxon>
        <taxon>Metazoa</taxon>
        <taxon>Chordata</taxon>
        <taxon>Craniata</taxon>
        <taxon>Vertebrata</taxon>
        <taxon>Euteleostomi</taxon>
        <taxon>Archelosauria</taxon>
        <taxon>Archosauria</taxon>
        <taxon>Dinosauria</taxon>
        <taxon>Saurischia</taxon>
        <taxon>Theropoda</taxon>
        <taxon>Coelurosauria</taxon>
        <taxon>Aves</taxon>
        <taxon>Neognathae</taxon>
        <taxon>Neoaves</taxon>
        <taxon>Telluraves</taxon>
        <taxon>Australaves</taxon>
        <taxon>Passeriformes</taxon>
        <taxon>Passeroidea</taxon>
        <taxon>Estrildidae</taxon>
        <taxon>Estrildinae</taxon>
        <taxon>Taeniopygia</taxon>
    </lineage>
</organism>
<evidence type="ECO:0000313" key="20">
    <source>
        <dbReference type="Ensembl" id="ENSTGUP00000026650.1"/>
    </source>
</evidence>
<evidence type="ECO:0000256" key="5">
    <source>
        <dbReference type="ARBA" id="ARBA00022525"/>
    </source>
</evidence>
<dbReference type="CDD" id="cd00707">
    <property type="entry name" value="Pancreat_lipase_like"/>
    <property type="match status" value="1"/>
</dbReference>
<dbReference type="GO" id="GO:0008201">
    <property type="term" value="F:heparin binding"/>
    <property type="evidence" value="ECO:0007669"/>
    <property type="project" value="UniProtKB-ARBA"/>
</dbReference>
<protein>
    <submittedName>
        <fullName evidence="20">Lipase I</fullName>
    </submittedName>
</protein>
<evidence type="ECO:0000256" key="4">
    <source>
        <dbReference type="ARBA" id="ARBA00022475"/>
    </source>
</evidence>
<keyword evidence="16" id="KW-0479">Metal-binding</keyword>
<feature type="active site" description="Nucleophile" evidence="15">
    <location>
        <position position="157"/>
    </location>
</feature>